<accession>A0A1I4PPX7</accession>
<dbReference type="GO" id="GO:0004022">
    <property type="term" value="F:alcohol dehydrogenase (NAD+) activity"/>
    <property type="evidence" value="ECO:0007669"/>
    <property type="project" value="TreeGrafter"/>
</dbReference>
<evidence type="ECO:0000313" key="5">
    <source>
        <dbReference type="Proteomes" id="UP000199520"/>
    </source>
</evidence>
<evidence type="ECO:0000313" key="4">
    <source>
        <dbReference type="EMBL" id="SFM29435.1"/>
    </source>
</evidence>
<organism evidence="4 5">
    <name type="scientific">Pelosinus propionicus DSM 13327</name>
    <dbReference type="NCBI Taxonomy" id="1123291"/>
    <lineage>
        <taxon>Bacteria</taxon>
        <taxon>Bacillati</taxon>
        <taxon>Bacillota</taxon>
        <taxon>Negativicutes</taxon>
        <taxon>Selenomonadales</taxon>
        <taxon>Sporomusaceae</taxon>
        <taxon>Pelosinus</taxon>
    </lineage>
</organism>
<dbReference type="Proteomes" id="UP000199520">
    <property type="component" value="Unassembled WGS sequence"/>
</dbReference>
<dbReference type="Gene3D" id="3.40.50.1970">
    <property type="match status" value="1"/>
</dbReference>
<keyword evidence="5" id="KW-1185">Reference proteome</keyword>
<dbReference type="InterPro" id="IPR001670">
    <property type="entry name" value="ADH_Fe/GldA"/>
</dbReference>
<name>A0A1I4PPX7_9FIRM</name>
<gene>
    <name evidence="4" type="ORF">SAMN04490355_106821</name>
</gene>
<dbReference type="SUPFAM" id="SSF56796">
    <property type="entry name" value="Dehydroquinate synthase-like"/>
    <property type="match status" value="1"/>
</dbReference>
<dbReference type="AlphaFoldDB" id="A0A1I4PPX7"/>
<evidence type="ECO:0000259" key="3">
    <source>
        <dbReference type="Pfam" id="PF00465"/>
    </source>
</evidence>
<dbReference type="PANTHER" id="PTHR11496">
    <property type="entry name" value="ALCOHOL DEHYDROGENASE"/>
    <property type="match status" value="1"/>
</dbReference>
<dbReference type="Pfam" id="PF00465">
    <property type="entry name" value="Fe-ADH"/>
    <property type="match status" value="1"/>
</dbReference>
<evidence type="ECO:0000256" key="1">
    <source>
        <dbReference type="ARBA" id="ARBA00007358"/>
    </source>
</evidence>
<dbReference type="OrthoDB" id="1623957at2"/>
<dbReference type="InterPro" id="IPR039697">
    <property type="entry name" value="Alcohol_dehydrogenase_Fe"/>
</dbReference>
<evidence type="ECO:0000256" key="2">
    <source>
        <dbReference type="ARBA" id="ARBA00023002"/>
    </source>
</evidence>
<dbReference type="PANTHER" id="PTHR11496:SF102">
    <property type="entry name" value="ALCOHOL DEHYDROGENASE 4"/>
    <property type="match status" value="1"/>
</dbReference>
<reference evidence="5" key="1">
    <citation type="submission" date="2016-10" db="EMBL/GenBank/DDBJ databases">
        <authorList>
            <person name="Varghese N."/>
            <person name="Submissions S."/>
        </authorList>
    </citation>
    <scope>NUCLEOTIDE SEQUENCE [LARGE SCALE GENOMIC DNA]</scope>
    <source>
        <strain evidence="5">DSM 13327</strain>
    </source>
</reference>
<feature type="non-terminal residue" evidence="4">
    <location>
        <position position="101"/>
    </location>
</feature>
<protein>
    <submittedName>
        <fullName evidence="4">Iron-containing alcohol dehydrogenase</fullName>
    </submittedName>
</protein>
<dbReference type="EMBL" id="FOTS01000068">
    <property type="protein sequence ID" value="SFM29435.1"/>
    <property type="molecule type" value="Genomic_DNA"/>
</dbReference>
<comment type="similarity">
    <text evidence="1">Belongs to the iron-containing alcohol dehydrogenase family.</text>
</comment>
<keyword evidence="2" id="KW-0560">Oxidoreductase</keyword>
<proteinExistence type="inferred from homology"/>
<sequence>MSNVFLIPRTIISGNDALEKSGSYLKKCGNKAFIVTDNMMVTIGNIQKLVNVLDKQEIGYELFAEINSEPTDQMVYQGVKTYKETKCDFLIAIGGGSPIDT</sequence>
<dbReference type="GO" id="GO:0046872">
    <property type="term" value="F:metal ion binding"/>
    <property type="evidence" value="ECO:0007669"/>
    <property type="project" value="InterPro"/>
</dbReference>
<feature type="domain" description="Alcohol dehydrogenase iron-type/glycerol dehydrogenase GldA" evidence="3">
    <location>
        <begin position="8"/>
        <end position="101"/>
    </location>
</feature>